<dbReference type="EMBL" id="CABD030095586">
    <property type="status" value="NOT_ANNOTATED_CDS"/>
    <property type="molecule type" value="Genomic_DNA"/>
</dbReference>
<comment type="function">
    <text evidence="11">ATPase component of the INO80 complex which remodels chromatin by shifting nucleosomes and is involved in DNA repair.</text>
</comment>
<feature type="domain" description="DBINO" evidence="16">
    <location>
        <begin position="280"/>
        <end position="405"/>
    </location>
</feature>
<evidence type="ECO:0000256" key="11">
    <source>
        <dbReference type="RuleBase" id="RU368001"/>
    </source>
</evidence>
<comment type="subunit">
    <text evidence="11">Component of the INO80 chromatin-remodeling complex.</text>
</comment>
<evidence type="ECO:0000256" key="10">
    <source>
        <dbReference type="ARBA" id="ARBA00023242"/>
    </source>
</evidence>
<dbReference type="EMBL" id="CABD030095590">
    <property type="status" value="NOT_ANNOTATED_CDS"/>
    <property type="molecule type" value="Genomic_DNA"/>
</dbReference>
<evidence type="ECO:0000256" key="2">
    <source>
        <dbReference type="ARBA" id="ARBA00007025"/>
    </source>
</evidence>
<evidence type="ECO:0000256" key="7">
    <source>
        <dbReference type="ARBA" id="ARBA00022840"/>
    </source>
</evidence>
<dbReference type="GO" id="GO:0031507">
    <property type="term" value="P:heterochromatin formation"/>
    <property type="evidence" value="ECO:0000318"/>
    <property type="project" value="GO_Central"/>
</dbReference>
<evidence type="ECO:0000256" key="4">
    <source>
        <dbReference type="ARBA" id="ARBA00022741"/>
    </source>
</evidence>
<dbReference type="EMBL" id="CABD030095588">
    <property type="status" value="NOT_ANNOTATED_CDS"/>
    <property type="molecule type" value="Genomic_DNA"/>
</dbReference>
<dbReference type="EMBL" id="CABD030095585">
    <property type="status" value="NOT_ANNOTATED_CDS"/>
    <property type="molecule type" value="Genomic_DNA"/>
</dbReference>
<feature type="domain" description="Helicase ATP-binding" evidence="14">
    <location>
        <begin position="530"/>
        <end position="701"/>
    </location>
</feature>
<evidence type="ECO:0000256" key="1">
    <source>
        <dbReference type="ARBA" id="ARBA00004123"/>
    </source>
</evidence>
<evidence type="ECO:0000256" key="13">
    <source>
        <dbReference type="SAM" id="MobiDB-lite"/>
    </source>
</evidence>
<dbReference type="PANTHER" id="PTHR45685">
    <property type="entry name" value="HELICASE SRCAP-RELATED"/>
    <property type="match status" value="1"/>
</dbReference>
<keyword evidence="10" id="KW-0539">Nucleus</keyword>
<dbReference type="Pfam" id="PF00176">
    <property type="entry name" value="SNF2-rel_dom"/>
    <property type="match status" value="1"/>
</dbReference>
<dbReference type="eggNOG" id="KOG0388">
    <property type="taxonomic scope" value="Eukaryota"/>
</dbReference>
<feature type="compositionally biased region" description="Polar residues" evidence="13">
    <location>
        <begin position="1350"/>
        <end position="1368"/>
    </location>
</feature>
<evidence type="ECO:0000256" key="6">
    <source>
        <dbReference type="ARBA" id="ARBA00022801"/>
    </source>
</evidence>
<feature type="compositionally biased region" description="Basic and acidic residues" evidence="13">
    <location>
        <begin position="1244"/>
        <end position="1254"/>
    </location>
</feature>
<dbReference type="InterPro" id="IPR038718">
    <property type="entry name" value="SNF2-like_sf"/>
</dbReference>
<dbReference type="InParanoid" id="G3RBT3"/>
<keyword evidence="8 11" id="KW-0238">DNA-binding</keyword>
<name>G3RBT3_GORGO</name>
<dbReference type="HOGENOM" id="CLU_000315_19_1_1"/>
<dbReference type="PROSITE" id="PS51413">
    <property type="entry name" value="DBINO"/>
    <property type="match status" value="1"/>
</dbReference>
<dbReference type="PANTHER" id="PTHR45685:SF2">
    <property type="entry name" value="CHROMATIN-REMODELING ATPASE INO80"/>
    <property type="match status" value="1"/>
</dbReference>
<feature type="compositionally biased region" description="Low complexity" evidence="13">
    <location>
        <begin position="1467"/>
        <end position="1479"/>
    </location>
</feature>
<dbReference type="GO" id="GO:0016787">
    <property type="term" value="F:hydrolase activity"/>
    <property type="evidence" value="ECO:0007669"/>
    <property type="project" value="UniProtKB-KW"/>
</dbReference>
<reference evidence="17 18" key="2">
    <citation type="journal article" date="2012" name="Nature">
        <title>Insights into hominid evolution from the gorilla genome sequence.</title>
        <authorList>
            <person name="Scally A."/>
            <person name="Dutheil J.Y."/>
            <person name="Hillier L.W."/>
            <person name="Jordan G.E."/>
            <person name="Goodhead I."/>
            <person name="Herrero J."/>
            <person name="Hobolth A."/>
            <person name="Lappalainen T."/>
            <person name="Mailund T."/>
            <person name="Marques-Bonet T."/>
            <person name="McCarthy S."/>
            <person name="Montgomery S.H."/>
            <person name="Schwalie P.C."/>
            <person name="Tang Y.A."/>
            <person name="Ward M.C."/>
            <person name="Xue Y."/>
            <person name="Yngvadottir B."/>
            <person name="Alkan C."/>
            <person name="Andersen L.N."/>
            <person name="Ayub Q."/>
            <person name="Ball E.V."/>
            <person name="Beal K."/>
            <person name="Bradley B.J."/>
            <person name="Chen Y."/>
            <person name="Clee C.M."/>
            <person name="Fitzgerald S."/>
            <person name="Graves T.A."/>
            <person name="Gu Y."/>
            <person name="Heath P."/>
            <person name="Heger A."/>
            <person name="Karakoc E."/>
            <person name="Kolb-Kokocinski A."/>
            <person name="Laird G.K."/>
            <person name="Lunter G."/>
            <person name="Meader S."/>
            <person name="Mort M."/>
            <person name="Mullikin J.C."/>
            <person name="Munch K."/>
            <person name="O'Connor T.D."/>
            <person name="Phillips A.D."/>
            <person name="Prado-Martinez J."/>
            <person name="Rogers A.S."/>
            <person name="Sajjadian S."/>
            <person name="Schmidt D."/>
            <person name="Shaw K."/>
            <person name="Simpson J.T."/>
            <person name="Stenson P.D."/>
            <person name="Turner D.J."/>
            <person name="Vigilant L."/>
            <person name="Vilella A.J."/>
            <person name="Whitener W."/>
            <person name="Zhu B."/>
            <person name="Cooper D.N."/>
            <person name="de Jong P."/>
            <person name="Dermitzakis E.T."/>
            <person name="Eichler E.E."/>
            <person name="Flicek P."/>
            <person name="Goldman N."/>
            <person name="Mundy N.I."/>
            <person name="Ning Z."/>
            <person name="Odom D.T."/>
            <person name="Ponting C.P."/>
            <person name="Quail M.A."/>
            <person name="Ryder O.A."/>
            <person name="Searle S.M."/>
            <person name="Warren W.C."/>
            <person name="Wilson R.K."/>
            <person name="Schierup M.H."/>
            <person name="Rogers J."/>
            <person name="Tyler-Smith C."/>
            <person name="Durbin R."/>
        </authorList>
    </citation>
    <scope>NUCLEOTIDE SEQUENCE [LARGE SCALE GENOMIC DNA]</scope>
</reference>
<dbReference type="SMART" id="SM00487">
    <property type="entry name" value="DEXDc"/>
    <property type="match status" value="1"/>
</dbReference>
<dbReference type="GO" id="GO:0003677">
    <property type="term" value="F:DNA binding"/>
    <property type="evidence" value="ECO:0000318"/>
    <property type="project" value="GO_Central"/>
</dbReference>
<keyword evidence="9 11" id="KW-0234">DNA repair</keyword>
<dbReference type="PROSITE" id="PS51192">
    <property type="entry name" value="HELICASE_ATP_BIND_1"/>
    <property type="match status" value="1"/>
</dbReference>
<dbReference type="Pfam" id="PF13892">
    <property type="entry name" value="DBINO"/>
    <property type="match status" value="1"/>
</dbReference>
<dbReference type="Bgee" id="ENSGGOG00000013261">
    <property type="expression patterns" value="Expressed in cerebellum and 6 other cell types or tissues"/>
</dbReference>
<dbReference type="GO" id="GO:0140750">
    <property type="term" value="F:nucleosome array spacer activity"/>
    <property type="evidence" value="ECO:0000318"/>
    <property type="project" value="GO_Central"/>
</dbReference>
<feature type="region of interest" description="Disordered" evidence="13">
    <location>
        <begin position="1244"/>
        <end position="1276"/>
    </location>
</feature>
<evidence type="ECO:0000259" key="16">
    <source>
        <dbReference type="PROSITE" id="PS51413"/>
    </source>
</evidence>
<keyword evidence="4" id="KW-0547">Nucleotide-binding</keyword>
<feature type="coiled-coil region" evidence="12">
    <location>
        <begin position="361"/>
        <end position="391"/>
    </location>
</feature>
<dbReference type="PROSITE" id="PS51194">
    <property type="entry name" value="HELICASE_CTER"/>
    <property type="match status" value="1"/>
</dbReference>
<feature type="region of interest" description="Disordered" evidence="13">
    <location>
        <begin position="1459"/>
        <end position="1516"/>
    </location>
</feature>
<accession>G3RBT3</accession>
<dbReference type="Ensembl" id="ENSGGOT00000013321.3">
    <property type="protein sequence ID" value="ENSGGOP00000012947.3"/>
    <property type="gene ID" value="ENSGGOG00000013261.3"/>
</dbReference>
<keyword evidence="18" id="KW-1185">Reference proteome</keyword>
<evidence type="ECO:0000313" key="18">
    <source>
        <dbReference type="Proteomes" id="UP000001519"/>
    </source>
</evidence>
<feature type="domain" description="Helicase C-terminal" evidence="15">
    <location>
        <begin position="1105"/>
        <end position="1275"/>
    </location>
</feature>
<dbReference type="FunFam" id="3.40.50.10810:FF:000006">
    <property type="entry name" value="Putative DNA helicase INO80"/>
    <property type="match status" value="1"/>
</dbReference>
<comment type="catalytic activity">
    <reaction evidence="11">
        <text>ATP + H2O = ADP + phosphate + H(+)</text>
        <dbReference type="Rhea" id="RHEA:13065"/>
        <dbReference type="ChEBI" id="CHEBI:15377"/>
        <dbReference type="ChEBI" id="CHEBI:15378"/>
        <dbReference type="ChEBI" id="CHEBI:30616"/>
        <dbReference type="ChEBI" id="CHEBI:43474"/>
        <dbReference type="ChEBI" id="CHEBI:456216"/>
    </reaction>
</comment>
<dbReference type="GO" id="GO:0000785">
    <property type="term" value="C:chromatin"/>
    <property type="evidence" value="ECO:0000318"/>
    <property type="project" value="GO_Central"/>
</dbReference>
<dbReference type="Proteomes" id="UP000001519">
    <property type="component" value="Chromosome 15"/>
</dbReference>
<evidence type="ECO:0000259" key="14">
    <source>
        <dbReference type="PROSITE" id="PS51192"/>
    </source>
</evidence>
<dbReference type="GO" id="GO:0003682">
    <property type="term" value="F:chromatin binding"/>
    <property type="evidence" value="ECO:0000318"/>
    <property type="project" value="GO_Central"/>
</dbReference>
<dbReference type="CDD" id="cd18002">
    <property type="entry name" value="DEXQc_INO80"/>
    <property type="match status" value="1"/>
</dbReference>
<evidence type="ECO:0000256" key="9">
    <source>
        <dbReference type="ARBA" id="ARBA00023204"/>
    </source>
</evidence>
<feature type="region of interest" description="Disordered" evidence="13">
    <location>
        <begin position="223"/>
        <end position="249"/>
    </location>
</feature>
<reference evidence="17" key="4">
    <citation type="submission" date="2025-09" db="UniProtKB">
        <authorList>
            <consortium name="Ensembl"/>
        </authorList>
    </citation>
    <scope>IDENTIFICATION</scope>
</reference>
<feature type="region of interest" description="Disordered" evidence="13">
    <location>
        <begin position="1348"/>
        <end position="1368"/>
    </location>
</feature>
<dbReference type="EMBL" id="CABD030095584">
    <property type="status" value="NOT_ANNOTATED_CDS"/>
    <property type="molecule type" value="Genomic_DNA"/>
</dbReference>
<dbReference type="EMBL" id="CABD030095583">
    <property type="status" value="NOT_ANNOTATED_CDS"/>
    <property type="molecule type" value="Genomic_DNA"/>
</dbReference>
<dbReference type="FunFam" id="3.40.50.300:FF:003788">
    <property type="entry name" value="INO80 complex subunit"/>
    <property type="match status" value="1"/>
</dbReference>
<dbReference type="InterPro" id="IPR000330">
    <property type="entry name" value="SNF2_N"/>
</dbReference>
<dbReference type="EMBL" id="CABD030095582">
    <property type="status" value="NOT_ANNOTATED_CDS"/>
    <property type="molecule type" value="Genomic_DNA"/>
</dbReference>
<dbReference type="Gene3D" id="3.40.50.300">
    <property type="entry name" value="P-loop containing nucleotide triphosphate hydrolases"/>
    <property type="match status" value="2"/>
</dbReference>
<evidence type="ECO:0000256" key="8">
    <source>
        <dbReference type="ARBA" id="ARBA00023125"/>
    </source>
</evidence>
<feature type="compositionally biased region" description="Basic and acidic residues" evidence="13">
    <location>
        <begin position="1263"/>
        <end position="1276"/>
    </location>
</feature>
<dbReference type="GO" id="GO:0031011">
    <property type="term" value="C:Ino80 complex"/>
    <property type="evidence" value="ECO:0007669"/>
    <property type="project" value="UniProtKB-UniRule"/>
</dbReference>
<dbReference type="InterPro" id="IPR020838">
    <property type="entry name" value="DBINO"/>
</dbReference>
<dbReference type="EMBL" id="CABD030095591">
    <property type="status" value="NOT_ANNOTATED_CDS"/>
    <property type="molecule type" value="Genomic_DNA"/>
</dbReference>
<reference evidence="18" key="1">
    <citation type="submission" date="2011-05" db="EMBL/GenBank/DDBJ databases">
        <title>Insights into the evolution of the great apes provided by the gorilla genome.</title>
        <authorList>
            <person name="Scally A."/>
        </authorList>
    </citation>
    <scope>NUCLEOTIDE SEQUENCE [LARGE SCALE GENOMIC DNA]</scope>
</reference>
<dbReference type="EC" id="3.6.4.-" evidence="11"/>
<protein>
    <recommendedName>
        <fullName evidence="3 11">Chromatin-remodeling ATPase INO80</fullName>
        <ecNumber evidence="11">3.6.4.-</ecNumber>
    </recommendedName>
</protein>
<dbReference type="InterPro" id="IPR031047">
    <property type="entry name" value="DEXQc_INO80"/>
</dbReference>
<keyword evidence="6 11" id="KW-0378">Hydrolase</keyword>
<dbReference type="InterPro" id="IPR014001">
    <property type="entry name" value="Helicase_ATP-bd"/>
</dbReference>
<dbReference type="CDD" id="cd18793">
    <property type="entry name" value="SF2_C_SNF"/>
    <property type="match status" value="1"/>
</dbReference>
<dbReference type="EMBL" id="CABD030095589">
    <property type="status" value="NOT_ANNOTATED_CDS"/>
    <property type="molecule type" value="Genomic_DNA"/>
</dbReference>
<dbReference type="InterPro" id="IPR027417">
    <property type="entry name" value="P-loop_NTPase"/>
</dbReference>
<dbReference type="GO" id="GO:0000729">
    <property type="term" value="P:DNA double-strand break processing"/>
    <property type="evidence" value="ECO:0000318"/>
    <property type="project" value="GO_Central"/>
</dbReference>
<dbReference type="GO" id="GO:0005634">
    <property type="term" value="C:nucleus"/>
    <property type="evidence" value="ECO:0000318"/>
    <property type="project" value="GO_Central"/>
</dbReference>
<evidence type="ECO:0000313" key="17">
    <source>
        <dbReference type="Ensembl" id="ENSGGOP00000012947.3"/>
    </source>
</evidence>
<dbReference type="GO" id="GO:0005524">
    <property type="term" value="F:ATP binding"/>
    <property type="evidence" value="ECO:0007669"/>
    <property type="project" value="UniProtKB-UniRule"/>
</dbReference>
<keyword evidence="12" id="KW-0175">Coiled coil</keyword>
<dbReference type="SUPFAM" id="SSF52540">
    <property type="entry name" value="P-loop containing nucleoside triphosphate hydrolases"/>
    <property type="match status" value="2"/>
</dbReference>
<dbReference type="OMA" id="FWKKNER"/>
<organism evidence="17 18">
    <name type="scientific">Gorilla gorilla gorilla</name>
    <name type="common">Western lowland gorilla</name>
    <dbReference type="NCBI Taxonomy" id="9595"/>
    <lineage>
        <taxon>Eukaryota</taxon>
        <taxon>Metazoa</taxon>
        <taxon>Chordata</taxon>
        <taxon>Craniata</taxon>
        <taxon>Vertebrata</taxon>
        <taxon>Euteleostomi</taxon>
        <taxon>Mammalia</taxon>
        <taxon>Eutheria</taxon>
        <taxon>Euarchontoglires</taxon>
        <taxon>Primates</taxon>
        <taxon>Haplorrhini</taxon>
        <taxon>Catarrhini</taxon>
        <taxon>Hominidae</taxon>
        <taxon>Gorilla</taxon>
    </lineage>
</organism>
<comment type="similarity">
    <text evidence="2 11">Belongs to the SNF2/RAD54 helicase family.</text>
</comment>
<reference evidence="17" key="3">
    <citation type="submission" date="2025-08" db="UniProtKB">
        <authorList>
            <consortium name="Ensembl"/>
        </authorList>
    </citation>
    <scope>IDENTIFICATION</scope>
</reference>
<dbReference type="GeneTree" id="ENSGT00940000167340"/>
<dbReference type="InterPro" id="IPR049730">
    <property type="entry name" value="SNF2/RAD54-like_C"/>
</dbReference>
<feature type="region of interest" description="Disordered" evidence="13">
    <location>
        <begin position="1380"/>
        <end position="1412"/>
    </location>
</feature>
<dbReference type="STRING" id="9593.ENSGGOP00000012947"/>
<dbReference type="GO" id="GO:0006351">
    <property type="term" value="P:DNA-templated transcription"/>
    <property type="evidence" value="ECO:0007669"/>
    <property type="project" value="InterPro"/>
</dbReference>
<dbReference type="EMBL" id="CABD030095587">
    <property type="status" value="NOT_ANNOTATED_CDS"/>
    <property type="molecule type" value="Genomic_DNA"/>
</dbReference>
<proteinExistence type="inferred from homology"/>
<evidence type="ECO:0000256" key="3">
    <source>
        <dbReference type="ARBA" id="ARBA00019805"/>
    </source>
</evidence>
<comment type="subcellular location">
    <subcellularLocation>
        <location evidence="1 11">Nucleus</location>
    </subcellularLocation>
</comment>
<evidence type="ECO:0000256" key="5">
    <source>
        <dbReference type="ARBA" id="ARBA00022763"/>
    </source>
</evidence>
<dbReference type="GO" id="GO:0045944">
    <property type="term" value="P:positive regulation of transcription by RNA polymerase II"/>
    <property type="evidence" value="ECO:0000318"/>
    <property type="project" value="GO_Central"/>
</dbReference>
<feature type="region of interest" description="Disordered" evidence="13">
    <location>
        <begin position="46"/>
        <end position="87"/>
    </location>
</feature>
<evidence type="ECO:0000256" key="12">
    <source>
        <dbReference type="SAM" id="Coils"/>
    </source>
</evidence>
<dbReference type="Pfam" id="PF00271">
    <property type="entry name" value="Helicase_C"/>
    <property type="match status" value="1"/>
</dbReference>
<keyword evidence="5 11" id="KW-0227">DNA damage</keyword>
<keyword evidence="7 11" id="KW-0067">ATP-binding</keyword>
<sequence>MASELGARDDGGCTELAKPLYLQYLERALRLDHFLRQTSAIFNRNISSDDSEDGLDDSNPLLPQSGDPLIQVKEEPPNSLLGETSGAGSSGMLNTYSLNGVLQSESKCDKGNLYNFSKLKKSRKWLKSILLSDESSEADSQSEDDDEEELNLSREELHNMLRLHKYKKLHQNKYSKDKELQQYQYYSAGLLSTYDPFYEQQRHLLGPKKKKFKEEKKLKAKLKKVKKKRRRDEELSSEESPRRHHHQTKVFAKFSHDAPPPGTKKKHLSIEQLNARRRKVWLSIVKKELPKANKQKASARNLFLTNSRKLAHQCMKEVRRAALQAQKNCKETLPRARRLTKEMLLYWKKYEKVEKEHRKRAEKEALEQRKLDEEMREAKRQQRKLNFLITQTELYAHFMSRKRDMGHDGIQEEILRKLEDSSTQRQIDIGGGVVVNITQEDYDSNHFKAQALKNAENAYHIHQARTRSFDEDAKESRAAALRAANKSGTGFGESYSLANPSIRAGEDIPQPTIFNGKLKGYQLKGMNWLANLYEQGINGILADEMGLGKTVQSIALLAHLAERENIWGPFLIISPASTLNNWHQEFTRFVPKFKVLPYWGNPHDRKVIRRFWSQKTLYTQDAPFHVVITSYQLVVQDVKYFQRVKWQYMVLDEAQALKSSSSVRWKILLQFQCRNRLLLTGTPIQNTMAELWALLHFIMPTLFDSHEEFNEWFSKDIESHAENKSAIDENQLSRLHMILKPFMLRRIKKDVENELSDKIEILMYCQLTSRQKLLYQALKNKISIEDLLQSSMGSTQQAQNTTSSLMNLVMQFRKVCNHPELFERQETWSPFHISLKPYHISKFIYRHGQIRVFNHSRDRWLRVLSPFAPDYIQQSLFHRKGINEESCFSFLRFIDISPAEMANLMLQGLLARWLALFLSLKASYRLHQLRSWGAPEGESHQRYLRNKDFLLGVNFPLSFPNLCSCPLLKSLVFSSHCKAVSGYSDQVVHQRRSATSSLRRCLLTELPSFLCVVSPRVTAVPLDSYCNDRSAEYERRIVKEGGSLAAKQCLLNGAPELAADWLNRRSQFFPEPAGGLWSIRPQNGWSFIRIPGKESLITDSGKLYALDVLLTRLKSQGHRVLIYSQMTRMIDLLEEYMVYRKHTYMRLDGSSKISERRDMVADFQNRNDIFVFLLSTRAGGLGINLTAADTVSNETLQQKISSHLPAPSKTFQNSTAMLNVCKAEIKRQSFAVLPRLELRLRQEEKRQQEETNRVKERKRKREKYAEKKKKEDELDGKRRKEGVNLVIPFVPSADNSNLSADGDDSFISVDSAMPSPFSEISISSELHTGSIPLDESSSDMLVIVDDPASSAPQSRATNSPASITGSVSDTVNGISIQEMPAAGRGHSARSRGRPKGSGSTAKGAGKGRSRKSTAGSAAAMAGAKAGAAAASAAAYAAYGYNVSKGISASSPLQTSLVRPAGLADFGPSSASSPLSSPLSKGNNVPGNPKNLHMTSSLAPDSLVRKQGKGTNPSGGR</sequence>
<dbReference type="FunCoup" id="G3RBT3">
    <property type="interactions" value="4386"/>
</dbReference>
<evidence type="ECO:0000259" key="15">
    <source>
        <dbReference type="PROSITE" id="PS51194"/>
    </source>
</evidence>
<dbReference type="InterPro" id="IPR050520">
    <property type="entry name" value="INO80/SWR1_helicase"/>
</dbReference>
<comment type="domain">
    <text evidence="11">The DBINO region is involved in binding to DNA.</text>
</comment>
<dbReference type="Gene3D" id="3.40.50.10810">
    <property type="entry name" value="Tandem AAA-ATPase domain"/>
    <property type="match status" value="1"/>
</dbReference>
<dbReference type="InterPro" id="IPR001650">
    <property type="entry name" value="Helicase_C-like"/>
</dbReference>